<dbReference type="Gene3D" id="3.40.228.10">
    <property type="entry name" value="Dimethylsulfoxide Reductase, domain 2"/>
    <property type="match status" value="1"/>
</dbReference>
<feature type="domain" description="Molybdopterin oxidoreductase" evidence="4">
    <location>
        <begin position="114"/>
        <end position="556"/>
    </location>
</feature>
<dbReference type="PANTHER" id="PTHR43105:SF4">
    <property type="entry name" value="PROTEIN YDEP"/>
    <property type="match status" value="1"/>
</dbReference>
<dbReference type="EMBL" id="BNJK01000001">
    <property type="protein sequence ID" value="GHO92462.1"/>
    <property type="molecule type" value="Genomic_DNA"/>
</dbReference>
<dbReference type="InterPro" id="IPR006656">
    <property type="entry name" value="Mopterin_OxRdtase"/>
</dbReference>
<organism evidence="6 7">
    <name type="scientific">Reticulibacter mediterranei</name>
    <dbReference type="NCBI Taxonomy" id="2778369"/>
    <lineage>
        <taxon>Bacteria</taxon>
        <taxon>Bacillati</taxon>
        <taxon>Chloroflexota</taxon>
        <taxon>Ktedonobacteria</taxon>
        <taxon>Ktedonobacterales</taxon>
        <taxon>Reticulibacteraceae</taxon>
        <taxon>Reticulibacter</taxon>
    </lineage>
</organism>
<name>A0A8J3N2T2_9CHLR</name>
<dbReference type="InterPro" id="IPR006657">
    <property type="entry name" value="MoPterin_dinucl-bd_dom"/>
</dbReference>
<evidence type="ECO:0000256" key="2">
    <source>
        <dbReference type="ARBA" id="ARBA00023004"/>
    </source>
</evidence>
<keyword evidence="3" id="KW-0411">Iron-sulfur</keyword>
<dbReference type="GO" id="GO:0051539">
    <property type="term" value="F:4 iron, 4 sulfur cluster binding"/>
    <property type="evidence" value="ECO:0007669"/>
    <property type="project" value="InterPro"/>
</dbReference>
<dbReference type="PANTHER" id="PTHR43105">
    <property type="entry name" value="RESPIRATORY NITRATE REDUCTASE"/>
    <property type="match status" value="1"/>
</dbReference>
<accession>A0A8J3N2T2</accession>
<keyword evidence="1" id="KW-0479">Metal-binding</keyword>
<dbReference type="SUPFAM" id="SSF53706">
    <property type="entry name" value="Formate dehydrogenase/DMSO reductase, domains 1-3"/>
    <property type="match status" value="1"/>
</dbReference>
<evidence type="ECO:0000259" key="4">
    <source>
        <dbReference type="Pfam" id="PF00384"/>
    </source>
</evidence>
<dbReference type="InterPro" id="IPR009010">
    <property type="entry name" value="Asp_de-COase-like_dom_sf"/>
</dbReference>
<evidence type="ECO:0000259" key="5">
    <source>
        <dbReference type="Pfam" id="PF01568"/>
    </source>
</evidence>
<feature type="domain" description="Molybdopterin dinucleotide-binding" evidence="5">
    <location>
        <begin position="636"/>
        <end position="733"/>
    </location>
</feature>
<dbReference type="GO" id="GO:0008863">
    <property type="term" value="F:formate dehydrogenase (NAD+) activity"/>
    <property type="evidence" value="ECO:0007669"/>
    <property type="project" value="InterPro"/>
</dbReference>
<keyword evidence="7" id="KW-1185">Reference proteome</keyword>
<dbReference type="Pfam" id="PF01568">
    <property type="entry name" value="Molydop_binding"/>
    <property type="match status" value="1"/>
</dbReference>
<dbReference type="Proteomes" id="UP000597444">
    <property type="component" value="Unassembled WGS sequence"/>
</dbReference>
<proteinExistence type="predicted"/>
<dbReference type="SUPFAM" id="SSF50692">
    <property type="entry name" value="ADC-like"/>
    <property type="match status" value="1"/>
</dbReference>
<dbReference type="GO" id="GO:0030151">
    <property type="term" value="F:molybdenum ion binding"/>
    <property type="evidence" value="ECO:0007669"/>
    <property type="project" value="InterPro"/>
</dbReference>
<evidence type="ECO:0000256" key="3">
    <source>
        <dbReference type="ARBA" id="ARBA00023014"/>
    </source>
</evidence>
<reference evidence="6" key="1">
    <citation type="submission" date="2020-10" db="EMBL/GenBank/DDBJ databases">
        <title>Taxonomic study of unclassified bacteria belonging to the class Ktedonobacteria.</title>
        <authorList>
            <person name="Yabe S."/>
            <person name="Wang C.M."/>
            <person name="Zheng Y."/>
            <person name="Sakai Y."/>
            <person name="Cavaletti L."/>
            <person name="Monciardini P."/>
            <person name="Donadio S."/>
        </authorList>
    </citation>
    <scope>NUCLEOTIDE SEQUENCE</scope>
    <source>
        <strain evidence="6">ID150040</strain>
    </source>
</reference>
<dbReference type="Gene3D" id="2.40.40.20">
    <property type="match status" value="1"/>
</dbReference>
<keyword evidence="2" id="KW-0408">Iron</keyword>
<dbReference type="GO" id="GO:0016020">
    <property type="term" value="C:membrane"/>
    <property type="evidence" value="ECO:0007669"/>
    <property type="project" value="TreeGrafter"/>
</dbReference>
<dbReference type="GO" id="GO:0043546">
    <property type="term" value="F:molybdopterin cofactor binding"/>
    <property type="evidence" value="ECO:0007669"/>
    <property type="project" value="InterPro"/>
</dbReference>
<dbReference type="RefSeq" id="WP_220203294.1">
    <property type="nucleotide sequence ID" value="NZ_BNJK01000001.1"/>
</dbReference>
<dbReference type="PIRSF" id="PIRSF000144">
    <property type="entry name" value="CbbBc"/>
    <property type="match status" value="1"/>
</dbReference>
<evidence type="ECO:0000313" key="7">
    <source>
        <dbReference type="Proteomes" id="UP000597444"/>
    </source>
</evidence>
<dbReference type="Gene3D" id="3.40.50.740">
    <property type="match status" value="1"/>
</dbReference>
<gene>
    <name evidence="6" type="ORF">KSF_025100</name>
</gene>
<comment type="caution">
    <text evidence="6">The sequence shown here is derived from an EMBL/GenBank/DDBJ whole genome shotgun (WGS) entry which is preliminary data.</text>
</comment>
<dbReference type="Pfam" id="PF00384">
    <property type="entry name" value="Molybdopterin"/>
    <property type="match status" value="1"/>
</dbReference>
<evidence type="ECO:0000256" key="1">
    <source>
        <dbReference type="ARBA" id="ARBA00022723"/>
    </source>
</evidence>
<dbReference type="NCBIfam" id="TIGR01701">
    <property type="entry name" value="Fdhalpha-like"/>
    <property type="match status" value="1"/>
</dbReference>
<evidence type="ECO:0000313" key="6">
    <source>
        <dbReference type="EMBL" id="GHO92462.1"/>
    </source>
</evidence>
<protein>
    <submittedName>
        <fullName evidence="6">Formate dehydrogenase</fullName>
    </submittedName>
</protein>
<dbReference type="AlphaFoldDB" id="A0A8J3N2T2"/>
<dbReference type="InterPro" id="IPR050123">
    <property type="entry name" value="Prok_molybdopt-oxidoreductase"/>
</dbReference>
<dbReference type="InterPro" id="IPR010046">
    <property type="entry name" value="Mopterin_OxRdtse_a_bac"/>
</dbReference>
<sequence>MAKRFLSPTLWAGWKPFGIGETKPHHFLEIFKTIWQNKRHPLYAWRILNQGCCDGCALGTTGMRDWTMDGIHLCTIRLNLLQLNTMSAMPWQRLENDLPALSQLSSAQLRQLGRLPYPMVRRRGESGFRRVSWNDALDIIASRIRETQPERLAFYLTSRGLTNEVYYVAQKVARFLGTNNVDNAARVCHSPSSVALKQTVGVGASSVSYQDWIGTDLIVFLGSDVANNQPVSTKYLYYAKQAGTKIALVNPYREPGLMRYWVPSVPESAVMGTKLLDAFYQITVGGDIAFLNGTLKHLIEQDWVNHEFIEAHTTGWEEVAKTLAAQDWEMLERASGSTRDEMFRFAEMIHAARTGILVWSMGITQHAFGVQNVKAIVNIALSQGWLGKEHCGVVPIRGHSGVQGGAEVGAVPDLLPGGAAVNAENSARFKEIWGFDVPTTPGLRAVEMIDAAYDGNLDILYCSGGNFLEVLPDPQYVREALEKPALRVHQDIYVTSQMLIDPADTVVLLPAQTRYEQRGGGTETSTERRIIFSPTIPGPRVGEARSEWEIFQDLAARVSPEKKKQITFSNAQAIREEIGRVVPTYKGIAELRKAGDQIQYGGRVLYRDGQFKTPDGKGHFSALVPPERNLPPGKFLLATRRGKQFNSLIYAKKDAMTGTGRDSLLISPEDATSLSLSEGDRVLVKSDNGATMQCSVHIDQVQPRTVQAFWPECNVLIRRRTCDVQAGVPDYNAIIEIEPLRVPQAISVAATAAME</sequence>